<proteinExistence type="predicted"/>
<name>A0A067TMX1_GALM3</name>
<evidence type="ECO:0000313" key="2">
    <source>
        <dbReference type="EMBL" id="KDR84560.1"/>
    </source>
</evidence>
<dbReference type="AlphaFoldDB" id="A0A067TMX1"/>
<protein>
    <submittedName>
        <fullName evidence="2">Uncharacterized protein</fullName>
    </submittedName>
</protein>
<keyword evidence="3" id="KW-1185">Reference proteome</keyword>
<evidence type="ECO:0000313" key="3">
    <source>
        <dbReference type="Proteomes" id="UP000027222"/>
    </source>
</evidence>
<dbReference type="Proteomes" id="UP000027222">
    <property type="component" value="Unassembled WGS sequence"/>
</dbReference>
<feature type="signal peptide" evidence="1">
    <location>
        <begin position="1"/>
        <end position="20"/>
    </location>
</feature>
<organism evidence="2 3">
    <name type="scientific">Galerina marginata (strain CBS 339.88)</name>
    <dbReference type="NCBI Taxonomy" id="685588"/>
    <lineage>
        <taxon>Eukaryota</taxon>
        <taxon>Fungi</taxon>
        <taxon>Dikarya</taxon>
        <taxon>Basidiomycota</taxon>
        <taxon>Agaricomycotina</taxon>
        <taxon>Agaricomycetes</taxon>
        <taxon>Agaricomycetidae</taxon>
        <taxon>Agaricales</taxon>
        <taxon>Agaricineae</taxon>
        <taxon>Strophariaceae</taxon>
        <taxon>Galerina</taxon>
    </lineage>
</organism>
<feature type="chain" id="PRO_5001649446" evidence="1">
    <location>
        <begin position="21"/>
        <end position="77"/>
    </location>
</feature>
<reference evidence="3" key="1">
    <citation type="journal article" date="2014" name="Proc. Natl. Acad. Sci. U.S.A.">
        <title>Extensive sampling of basidiomycete genomes demonstrates inadequacy of the white-rot/brown-rot paradigm for wood decay fungi.</title>
        <authorList>
            <person name="Riley R."/>
            <person name="Salamov A.A."/>
            <person name="Brown D.W."/>
            <person name="Nagy L.G."/>
            <person name="Floudas D."/>
            <person name="Held B.W."/>
            <person name="Levasseur A."/>
            <person name="Lombard V."/>
            <person name="Morin E."/>
            <person name="Otillar R."/>
            <person name="Lindquist E.A."/>
            <person name="Sun H."/>
            <person name="LaButti K.M."/>
            <person name="Schmutz J."/>
            <person name="Jabbour D."/>
            <person name="Luo H."/>
            <person name="Baker S.E."/>
            <person name="Pisabarro A.G."/>
            <person name="Walton J.D."/>
            <person name="Blanchette R.A."/>
            <person name="Henrissat B."/>
            <person name="Martin F."/>
            <person name="Cullen D."/>
            <person name="Hibbett D.S."/>
            <person name="Grigoriev I.V."/>
        </authorList>
    </citation>
    <scope>NUCLEOTIDE SEQUENCE [LARGE SCALE GENOMIC DNA]</scope>
    <source>
        <strain evidence="3">CBS 339.88</strain>
    </source>
</reference>
<sequence length="77" mass="8332">MRSFTAHFFAILSITSLTVSMPVAEKTLASSPDGEVKSANGPAPPKFGDLYPRNNFFGAFVKAEPNRKNTNDVNGEK</sequence>
<dbReference type="HOGENOM" id="CLU_2638219_0_0_1"/>
<evidence type="ECO:0000256" key="1">
    <source>
        <dbReference type="SAM" id="SignalP"/>
    </source>
</evidence>
<gene>
    <name evidence="2" type="ORF">GALMADRAFT_133830</name>
</gene>
<keyword evidence="1" id="KW-0732">Signal</keyword>
<accession>A0A067TMX1</accession>
<dbReference type="EMBL" id="KL142368">
    <property type="protein sequence ID" value="KDR84560.1"/>
    <property type="molecule type" value="Genomic_DNA"/>
</dbReference>